<dbReference type="Pfam" id="PF22544">
    <property type="entry name" value="HYDIN_VesB_CFA65-like_Ig"/>
    <property type="match status" value="1"/>
</dbReference>
<dbReference type="InterPro" id="IPR013783">
    <property type="entry name" value="Ig-like_fold"/>
</dbReference>
<feature type="domain" description="HYDIN/VesB/CFA65-like Ig-like" evidence="6">
    <location>
        <begin position="150"/>
        <end position="233"/>
    </location>
</feature>
<dbReference type="PANTHER" id="PTHR45912">
    <property type="entry name" value="CILIA- AND FLAGELLA-ASSOCIATED PROTEIN 47"/>
    <property type="match status" value="1"/>
</dbReference>
<dbReference type="EMBL" id="QKKF02011155">
    <property type="protein sequence ID" value="RZF44300.1"/>
    <property type="molecule type" value="Genomic_DNA"/>
</dbReference>
<gene>
    <name evidence="7" type="ORF">LSTR_LSTR006850</name>
</gene>
<comment type="caution">
    <text evidence="7">The sequence shown here is derived from an EMBL/GenBank/DDBJ whole genome shotgun (WGS) entry which is preliminary data.</text>
</comment>
<dbReference type="OrthoDB" id="6615079at2759"/>
<evidence type="ECO:0000256" key="5">
    <source>
        <dbReference type="ARBA" id="ARBA00023273"/>
    </source>
</evidence>
<dbReference type="SMR" id="A0A482XFE8"/>
<dbReference type="Gene3D" id="2.60.40.10">
    <property type="entry name" value="Immunoglobulins"/>
    <property type="match status" value="1"/>
</dbReference>
<evidence type="ECO:0000256" key="3">
    <source>
        <dbReference type="ARBA" id="ARBA00022490"/>
    </source>
</evidence>
<dbReference type="PANTHER" id="PTHR45912:SF3">
    <property type="entry name" value="CILIA- AND FLAGELLA-ASSOCIATED PROTEIN 47"/>
    <property type="match status" value="1"/>
</dbReference>
<evidence type="ECO:0000256" key="2">
    <source>
        <dbReference type="ARBA" id="ARBA00004496"/>
    </source>
</evidence>
<dbReference type="InParanoid" id="A0A482XFE8"/>
<keyword evidence="8" id="KW-1185">Reference proteome</keyword>
<proteinExistence type="predicted"/>
<dbReference type="GO" id="GO:0005929">
    <property type="term" value="C:cilium"/>
    <property type="evidence" value="ECO:0007669"/>
    <property type="project" value="TreeGrafter"/>
</dbReference>
<evidence type="ECO:0000256" key="4">
    <source>
        <dbReference type="ARBA" id="ARBA00023069"/>
    </source>
</evidence>
<comment type="subcellular location">
    <subcellularLocation>
        <location evidence="1">Cell projection</location>
        <location evidence="1">Cilium</location>
    </subcellularLocation>
    <subcellularLocation>
        <location evidence="2">Cytoplasm</location>
    </subcellularLocation>
</comment>
<dbReference type="STRING" id="195883.A0A482XFE8"/>
<keyword evidence="5" id="KW-0966">Cell projection</keyword>
<dbReference type="InterPro" id="IPR053879">
    <property type="entry name" value="HYDIN_VesB_CFA65-like_Ig"/>
</dbReference>
<dbReference type="Proteomes" id="UP000291343">
    <property type="component" value="Unassembled WGS sequence"/>
</dbReference>
<dbReference type="GO" id="GO:0060271">
    <property type="term" value="P:cilium assembly"/>
    <property type="evidence" value="ECO:0007669"/>
    <property type="project" value="TreeGrafter"/>
</dbReference>
<sequence length="313" mass="34745">MIPSFRPSLGTISFETVSFTDSPSHGESASDNNLLNSNSNEKNFCEAHGGRVTPSFLEFTAVFDGEKFSKEVVIRNISRKSVEIYVKQPISIAFKVIDSGTKISIAPGLSVKRSVIFQYRADTLLSSFFTIRIENAHIDIPIFFKRVHTKFSVTPSNLDFGKVDVGSPLVSKNVRMENLASVAAQFRIVIGPNENHIQVMPCKGFIRPNETQLLRVQFYPTVPGKIYHVISVMSPSSKTQGDWSKNHVVSCIITMEAEIIMPSLVAMHPNSTGEFTLCDFPLTYSGTSRYDTVVVCNTSAQYATFVVLGNYFE</sequence>
<reference evidence="7 8" key="1">
    <citation type="journal article" date="2017" name="Gigascience">
        <title>Genome sequence of the small brown planthopper, Laodelphax striatellus.</title>
        <authorList>
            <person name="Zhu J."/>
            <person name="Jiang F."/>
            <person name="Wang X."/>
            <person name="Yang P."/>
            <person name="Bao Y."/>
            <person name="Zhao W."/>
            <person name="Wang W."/>
            <person name="Lu H."/>
            <person name="Wang Q."/>
            <person name="Cui N."/>
            <person name="Li J."/>
            <person name="Chen X."/>
            <person name="Luo L."/>
            <person name="Yu J."/>
            <person name="Kang L."/>
            <person name="Cui F."/>
        </authorList>
    </citation>
    <scope>NUCLEOTIDE SEQUENCE [LARGE SCALE GENOMIC DNA]</scope>
    <source>
        <strain evidence="7">Lst14</strain>
    </source>
</reference>
<keyword evidence="3" id="KW-0963">Cytoplasm</keyword>
<evidence type="ECO:0000313" key="7">
    <source>
        <dbReference type="EMBL" id="RZF44300.1"/>
    </source>
</evidence>
<evidence type="ECO:0000259" key="6">
    <source>
        <dbReference type="Pfam" id="PF22544"/>
    </source>
</evidence>
<dbReference type="AlphaFoldDB" id="A0A482XFE8"/>
<name>A0A482XFE8_LAOST</name>
<keyword evidence="4" id="KW-0969">Cilium</keyword>
<protein>
    <recommendedName>
        <fullName evidence="6">HYDIN/VesB/CFA65-like Ig-like domain-containing protein</fullName>
    </recommendedName>
</protein>
<evidence type="ECO:0000313" key="8">
    <source>
        <dbReference type="Proteomes" id="UP000291343"/>
    </source>
</evidence>
<accession>A0A482XFE8</accession>
<organism evidence="7 8">
    <name type="scientific">Laodelphax striatellus</name>
    <name type="common">Small brown planthopper</name>
    <name type="synonym">Delphax striatella</name>
    <dbReference type="NCBI Taxonomy" id="195883"/>
    <lineage>
        <taxon>Eukaryota</taxon>
        <taxon>Metazoa</taxon>
        <taxon>Ecdysozoa</taxon>
        <taxon>Arthropoda</taxon>
        <taxon>Hexapoda</taxon>
        <taxon>Insecta</taxon>
        <taxon>Pterygota</taxon>
        <taxon>Neoptera</taxon>
        <taxon>Paraneoptera</taxon>
        <taxon>Hemiptera</taxon>
        <taxon>Auchenorrhyncha</taxon>
        <taxon>Fulgoroidea</taxon>
        <taxon>Delphacidae</taxon>
        <taxon>Criomorphinae</taxon>
        <taxon>Laodelphax</taxon>
    </lineage>
</organism>
<evidence type="ECO:0000256" key="1">
    <source>
        <dbReference type="ARBA" id="ARBA00004138"/>
    </source>
</evidence>